<dbReference type="InterPro" id="IPR035420">
    <property type="entry name" value="Spt6_SH2"/>
</dbReference>
<keyword evidence="3" id="KW-0648">Protein biosynthesis</keyword>
<dbReference type="Pfam" id="PF14633">
    <property type="entry name" value="SH2_2"/>
    <property type="match status" value="1"/>
</dbReference>
<sequence length="630" mass="74895">MSDSTDEEIIKRRRKPSTHKKHKNLQNLFDDDSSVSSLEYVPEDTKQNNLFFELFGTGEEYFYIFQEKKPEEKIEPKQETNIEDLVSYIKNRHNYSDIESICELYLSGYNMNYIFFYKTDNIDFYEYLDIIQDIKFFISKSSGKFNKEIFNIFFDRIYNGKISLCEGEKLVSITKDKSVIKGVILDHLGNLVDKFNSYDNKIESFLDELNPKYVLVSGYNNSVKALVQLLIKYRIFYMESKYFPNFNIYEKLVQVGKLGLFPEITFIKLYRNIHFRTKNDEEDQTLKYDDLCYKEYQNNEEMANTIKTAISSVIAVAKINLKFLFQSENKLEILDFLGLKNCTRIFEKDSYENEEEIKKILKDEILYKNFMTFFSLHTKHSTTFKGFTDSFIFKELINIKINSVKDLINKEVEGTIFLVDEFYILVNILNNITCYVRTTDKYYLNQIVKIKIIEINEAFLSFTGEITNNNKSVQKIVKHPLLYNLNSKESEKKLLENEKIFILRQSNKDGKIIIVLKMYEDIIIHIKIEEYDNLDEIVNKKVKSILRNVANIKKHKNFYKNEEEAVNEISRESEFIKYGFYLTKDYPGKLCFIYNGKGVCKEYLSIEKMIKYKGKEFNTLEEFVEYRKKM</sequence>
<feature type="compositionally biased region" description="Basic residues" evidence="1">
    <location>
        <begin position="11"/>
        <end position="23"/>
    </location>
</feature>
<protein>
    <submittedName>
        <fullName evidence="3">Transcription elongation factor SPT6</fullName>
    </submittedName>
</protein>
<reference evidence="3" key="1">
    <citation type="journal article" date="2024" name="BMC Genomics">
        <title>Functional annotation of a divergent genome using sequence and structure-based similarity.</title>
        <authorList>
            <person name="Svedberg D."/>
            <person name="Winiger R.R."/>
            <person name="Berg A."/>
            <person name="Sharma H."/>
            <person name="Tellgren-Roth C."/>
            <person name="Debrunner-Vossbrinck B.A."/>
            <person name="Vossbrinck C.R."/>
            <person name="Barandun J."/>
        </authorList>
    </citation>
    <scope>NUCLEOTIDE SEQUENCE</scope>
    <source>
        <strain evidence="3">Illinois isolate</strain>
    </source>
</reference>
<keyword evidence="3" id="KW-0251">Elongation factor</keyword>
<keyword evidence="4" id="KW-1185">Reference proteome</keyword>
<dbReference type="Proteomes" id="UP001334084">
    <property type="component" value="Chromosome 4"/>
</dbReference>
<dbReference type="RefSeq" id="XP_065329354.1">
    <property type="nucleotide sequence ID" value="XM_065473282.1"/>
</dbReference>
<evidence type="ECO:0000256" key="1">
    <source>
        <dbReference type="SAM" id="MobiDB-lite"/>
    </source>
</evidence>
<evidence type="ECO:0000313" key="3">
    <source>
        <dbReference type="EMBL" id="WUR03209.1"/>
    </source>
</evidence>
<feature type="region of interest" description="Disordered" evidence="1">
    <location>
        <begin position="1"/>
        <end position="23"/>
    </location>
</feature>
<organism evidence="3 4">
    <name type="scientific">Vairimorpha necatrix</name>
    <dbReference type="NCBI Taxonomy" id="6039"/>
    <lineage>
        <taxon>Eukaryota</taxon>
        <taxon>Fungi</taxon>
        <taxon>Fungi incertae sedis</taxon>
        <taxon>Microsporidia</taxon>
        <taxon>Nosematidae</taxon>
        <taxon>Vairimorpha</taxon>
    </lineage>
</organism>
<dbReference type="KEGG" id="vnx:VNE69_04038"/>
<gene>
    <name evidence="3" type="ORF">VNE69_04038</name>
</gene>
<dbReference type="GeneID" id="90541028"/>
<proteinExistence type="predicted"/>
<dbReference type="EMBL" id="CP142729">
    <property type="protein sequence ID" value="WUR03209.1"/>
    <property type="molecule type" value="Genomic_DNA"/>
</dbReference>
<evidence type="ECO:0000259" key="2">
    <source>
        <dbReference type="Pfam" id="PF14633"/>
    </source>
</evidence>
<feature type="domain" description="Spt6 SH2" evidence="2">
    <location>
        <begin position="469"/>
        <end position="629"/>
    </location>
</feature>
<accession>A0AAX4JB54</accession>
<evidence type="ECO:0000313" key="4">
    <source>
        <dbReference type="Proteomes" id="UP001334084"/>
    </source>
</evidence>
<dbReference type="InterPro" id="IPR036860">
    <property type="entry name" value="SH2_dom_sf"/>
</dbReference>
<name>A0AAX4JB54_9MICR</name>
<dbReference type="AlphaFoldDB" id="A0AAX4JB54"/>
<dbReference type="Gene3D" id="3.30.505.10">
    <property type="entry name" value="SH2 domain"/>
    <property type="match status" value="1"/>
</dbReference>
<dbReference type="GO" id="GO:0003746">
    <property type="term" value="F:translation elongation factor activity"/>
    <property type="evidence" value="ECO:0007669"/>
    <property type="project" value="UniProtKB-KW"/>
</dbReference>